<evidence type="ECO:0000256" key="1">
    <source>
        <dbReference type="SAM" id="Phobius"/>
    </source>
</evidence>
<keyword evidence="1" id="KW-1133">Transmembrane helix</keyword>
<feature type="transmembrane region" description="Helical" evidence="1">
    <location>
        <begin position="25"/>
        <end position="45"/>
    </location>
</feature>
<dbReference type="RefSeq" id="WP_314510610.1">
    <property type="nucleotide sequence ID" value="NZ_JASJOU010000003.1"/>
</dbReference>
<sequence>MEFQCVSHPIGKKQMRPGSRHYPNLVPDVSLLAVIGFMIATFYMISSSFRGLGDFNEMHVRLPDTVSWNTCSVIDGKITEIYLDKTQWLCVLVDNKKRNSHLIPMPLFNAFQQTIHSILSSSDDKDIERFVILADKNTKMHVIQRLFDCFQAEGINKFILRVDANSPKLNEYLKFLKAH</sequence>
<accession>A0AAE3UF89</accession>
<dbReference type="AlphaFoldDB" id="A0AAE3UF89"/>
<dbReference type="Proteomes" id="UP001232063">
    <property type="component" value="Unassembled WGS sequence"/>
</dbReference>
<gene>
    <name evidence="2" type="ORF">QNI22_10635</name>
</gene>
<evidence type="ECO:0000313" key="3">
    <source>
        <dbReference type="Proteomes" id="UP001232063"/>
    </source>
</evidence>
<keyword evidence="1" id="KW-0472">Membrane</keyword>
<comment type="caution">
    <text evidence="2">The sequence shown here is derived from an EMBL/GenBank/DDBJ whole genome shotgun (WGS) entry which is preliminary data.</text>
</comment>
<keyword evidence="3" id="KW-1185">Reference proteome</keyword>
<dbReference type="EMBL" id="JASJOU010000003">
    <property type="protein sequence ID" value="MDJ1501107.1"/>
    <property type="molecule type" value="Genomic_DNA"/>
</dbReference>
<keyword evidence="1" id="KW-0812">Transmembrane</keyword>
<reference evidence="2" key="1">
    <citation type="submission" date="2023-05" db="EMBL/GenBank/DDBJ databases">
        <authorList>
            <person name="Zhang X."/>
        </authorList>
    </citation>
    <scope>NUCLEOTIDE SEQUENCE</scope>
    <source>
        <strain evidence="2">BD1B2-1</strain>
    </source>
</reference>
<proteinExistence type="predicted"/>
<protein>
    <submittedName>
        <fullName evidence="2">Uncharacterized protein</fullName>
    </submittedName>
</protein>
<organism evidence="2 3">
    <name type="scientific">Xanthocytophaga agilis</name>
    <dbReference type="NCBI Taxonomy" id="3048010"/>
    <lineage>
        <taxon>Bacteria</taxon>
        <taxon>Pseudomonadati</taxon>
        <taxon>Bacteroidota</taxon>
        <taxon>Cytophagia</taxon>
        <taxon>Cytophagales</taxon>
        <taxon>Rhodocytophagaceae</taxon>
        <taxon>Xanthocytophaga</taxon>
    </lineage>
</organism>
<evidence type="ECO:0000313" key="2">
    <source>
        <dbReference type="EMBL" id="MDJ1501107.1"/>
    </source>
</evidence>
<name>A0AAE3UF89_9BACT</name>